<feature type="domain" description="TonB-dependent receptor-like beta-barrel" evidence="15">
    <location>
        <begin position="270"/>
        <end position="757"/>
    </location>
</feature>
<keyword evidence="8 12" id="KW-0798">TonB box</keyword>
<keyword evidence="7" id="KW-0406">Ion transport</keyword>
<dbReference type="Pfam" id="PF07715">
    <property type="entry name" value="Plug"/>
    <property type="match status" value="1"/>
</dbReference>
<keyword evidence="14" id="KW-0732">Signal</keyword>
<dbReference type="OrthoDB" id="7051185at2"/>
<keyword evidence="18" id="KW-1185">Reference proteome</keyword>
<dbReference type="InterPro" id="IPR012910">
    <property type="entry name" value="Plug_dom"/>
</dbReference>
<evidence type="ECO:0000313" key="17">
    <source>
        <dbReference type="EMBL" id="SER15026.1"/>
    </source>
</evidence>
<dbReference type="InterPro" id="IPR039426">
    <property type="entry name" value="TonB-dep_rcpt-like"/>
</dbReference>
<dbReference type="GO" id="GO:0006826">
    <property type="term" value="P:iron ion transport"/>
    <property type="evidence" value="ECO:0007669"/>
    <property type="project" value="UniProtKB-KW"/>
</dbReference>
<keyword evidence="5 11" id="KW-0812">Transmembrane</keyword>
<evidence type="ECO:0000256" key="11">
    <source>
        <dbReference type="PROSITE-ProRule" id="PRU01360"/>
    </source>
</evidence>
<feature type="chain" id="PRO_5011738129" evidence="14">
    <location>
        <begin position="28"/>
        <end position="794"/>
    </location>
</feature>
<organism evidence="17 18">
    <name type="scientific">Solimonas aquatica</name>
    <dbReference type="NCBI Taxonomy" id="489703"/>
    <lineage>
        <taxon>Bacteria</taxon>
        <taxon>Pseudomonadati</taxon>
        <taxon>Pseudomonadota</taxon>
        <taxon>Gammaproteobacteria</taxon>
        <taxon>Nevskiales</taxon>
        <taxon>Nevskiaceae</taxon>
        <taxon>Solimonas</taxon>
    </lineage>
</organism>
<gene>
    <name evidence="17" type="ORF">SAMN04488038_11757</name>
</gene>
<evidence type="ECO:0000256" key="5">
    <source>
        <dbReference type="ARBA" id="ARBA00022692"/>
    </source>
</evidence>
<evidence type="ECO:0000313" key="18">
    <source>
        <dbReference type="Proteomes" id="UP000199233"/>
    </source>
</evidence>
<dbReference type="Gene3D" id="2.40.170.20">
    <property type="entry name" value="TonB-dependent receptor, beta-barrel domain"/>
    <property type="match status" value="1"/>
</dbReference>
<feature type="signal peptide" evidence="14">
    <location>
        <begin position="1"/>
        <end position="27"/>
    </location>
</feature>
<keyword evidence="9 11" id="KW-0472">Membrane</keyword>
<dbReference type="PANTHER" id="PTHR32552:SF81">
    <property type="entry name" value="TONB-DEPENDENT OUTER MEMBRANE RECEPTOR"/>
    <property type="match status" value="1"/>
</dbReference>
<sequence length="794" mass="85679">MTDTAVVRAPLGALALLCLFAAAPAGAQPEPPTLSLPAEAPATPPPAAADAPGPQIAEIIVTAQKKAQNLQDVPVSVGVLSGDTLRESGNSEVGALENFVANVQIDTDPQAPVIGIRGFSTETDNVGFESSVGLVMDDLALARPEFVPDGLYDLQRIEVLRGSQGTLFGKNTVAGVINFATQEARPEDSGYLMLTSGDPRQVRAESAVNLALTDWLSGRAAGTWWNKQGDVENATLDRREGSFNQGAGRLRLLATPGERWRISLLGQYSHTHADYSPWQLYAATPEALSYAQSFDASAEDNGLDAHTTANTPGYVKRTSNLQRALIDYELGEALGAHEVKLTTVLGHAAFKIDAFYDIDTTASDIVNTVFNVNYHQNSIELRPSGRSDSLLGFGGEVDWTLGLYYFRSDLGSHFDTLGGDNLVDFALSSAGLEALGLPGAQLNALLALLPNISLPLNDSLRRGFAQQAQSYAAFGQMSWKLGEQLSAIFGLRLGQDRKQADFDVTQTGIGLISNVVGATPFAAHLERRENDFSPKAGLQYRFTPALMGFLTYTRGFKGGGFNATADNDHNLEFEPERAGAWETGFKSQLFARSLMFNLTLYRTDIRNLQVVDLTGTEFAVSNAAEARLQGVETEILWQAPWPWLSVASSMAYGTAEYTSYHEAPAPAYDSDGQQDLSGKTLAHAPRLTASLSPNLKFPLGETLAASLGVDYSYRSGQYSAIDLDDHSHQRGYGLWGAHLGLQTADEHWQLQLAGNNLSDKRALDLVFDHAVFANTYGAVQTPLRSVTASLRYNW</sequence>
<evidence type="ECO:0000256" key="12">
    <source>
        <dbReference type="RuleBase" id="RU003357"/>
    </source>
</evidence>
<dbReference type="GO" id="GO:0009279">
    <property type="term" value="C:cell outer membrane"/>
    <property type="evidence" value="ECO:0007669"/>
    <property type="project" value="UniProtKB-SubCell"/>
</dbReference>
<feature type="region of interest" description="Disordered" evidence="13">
    <location>
        <begin position="28"/>
        <end position="52"/>
    </location>
</feature>
<keyword evidence="6" id="KW-0408">Iron</keyword>
<dbReference type="STRING" id="489703.SAMN04488038_11757"/>
<dbReference type="InterPro" id="IPR000531">
    <property type="entry name" value="Beta-barrel_TonB"/>
</dbReference>
<evidence type="ECO:0000256" key="8">
    <source>
        <dbReference type="ARBA" id="ARBA00023077"/>
    </source>
</evidence>
<evidence type="ECO:0000256" key="7">
    <source>
        <dbReference type="ARBA" id="ARBA00023065"/>
    </source>
</evidence>
<evidence type="ECO:0000256" key="10">
    <source>
        <dbReference type="ARBA" id="ARBA00023237"/>
    </source>
</evidence>
<keyword evidence="3 11" id="KW-1134">Transmembrane beta strand</keyword>
<keyword evidence="17" id="KW-0675">Receptor</keyword>
<comment type="subcellular location">
    <subcellularLocation>
        <location evidence="1 11">Cell outer membrane</location>
        <topology evidence="1 11">Multi-pass membrane protein</topology>
    </subcellularLocation>
</comment>
<proteinExistence type="inferred from homology"/>
<keyword evidence="4" id="KW-0410">Iron transport</keyword>
<evidence type="ECO:0000256" key="14">
    <source>
        <dbReference type="SAM" id="SignalP"/>
    </source>
</evidence>
<dbReference type="SUPFAM" id="SSF56935">
    <property type="entry name" value="Porins"/>
    <property type="match status" value="1"/>
</dbReference>
<dbReference type="EMBL" id="FOFS01000017">
    <property type="protein sequence ID" value="SER15026.1"/>
    <property type="molecule type" value="Genomic_DNA"/>
</dbReference>
<evidence type="ECO:0000256" key="2">
    <source>
        <dbReference type="ARBA" id="ARBA00022448"/>
    </source>
</evidence>
<evidence type="ECO:0000256" key="13">
    <source>
        <dbReference type="SAM" id="MobiDB-lite"/>
    </source>
</evidence>
<evidence type="ECO:0000256" key="6">
    <source>
        <dbReference type="ARBA" id="ARBA00023004"/>
    </source>
</evidence>
<evidence type="ECO:0000256" key="9">
    <source>
        <dbReference type="ARBA" id="ARBA00023136"/>
    </source>
</evidence>
<dbReference type="AlphaFoldDB" id="A0A1H9LUB8"/>
<protein>
    <submittedName>
        <fullName evidence="17">TonB-dependent Receptor Plug Domain</fullName>
    </submittedName>
</protein>
<name>A0A1H9LUB8_9GAMM</name>
<accession>A0A1H9LUB8</accession>
<evidence type="ECO:0000256" key="1">
    <source>
        <dbReference type="ARBA" id="ARBA00004571"/>
    </source>
</evidence>
<feature type="domain" description="TonB-dependent receptor plug" evidence="16">
    <location>
        <begin position="70"/>
        <end position="176"/>
    </location>
</feature>
<reference evidence="17 18" key="1">
    <citation type="submission" date="2016-10" db="EMBL/GenBank/DDBJ databases">
        <authorList>
            <person name="de Groot N.N."/>
        </authorList>
    </citation>
    <scope>NUCLEOTIDE SEQUENCE [LARGE SCALE GENOMIC DNA]</scope>
    <source>
        <strain evidence="17 18">DSM 25927</strain>
    </source>
</reference>
<evidence type="ECO:0000256" key="4">
    <source>
        <dbReference type="ARBA" id="ARBA00022496"/>
    </source>
</evidence>
<dbReference type="InterPro" id="IPR036942">
    <property type="entry name" value="Beta-barrel_TonB_sf"/>
</dbReference>
<dbReference type="RefSeq" id="WP_093289322.1">
    <property type="nucleotide sequence ID" value="NZ_FOFS01000017.1"/>
</dbReference>
<evidence type="ECO:0000259" key="16">
    <source>
        <dbReference type="Pfam" id="PF07715"/>
    </source>
</evidence>
<dbReference type="Pfam" id="PF00593">
    <property type="entry name" value="TonB_dep_Rec_b-barrel"/>
    <property type="match status" value="1"/>
</dbReference>
<comment type="similarity">
    <text evidence="11 12">Belongs to the TonB-dependent receptor family.</text>
</comment>
<dbReference type="PANTHER" id="PTHR32552">
    <property type="entry name" value="FERRICHROME IRON RECEPTOR-RELATED"/>
    <property type="match status" value="1"/>
</dbReference>
<dbReference type="Proteomes" id="UP000199233">
    <property type="component" value="Unassembled WGS sequence"/>
</dbReference>
<evidence type="ECO:0000259" key="15">
    <source>
        <dbReference type="Pfam" id="PF00593"/>
    </source>
</evidence>
<keyword evidence="10 11" id="KW-0998">Cell outer membrane</keyword>
<dbReference type="PROSITE" id="PS52016">
    <property type="entry name" value="TONB_DEPENDENT_REC_3"/>
    <property type="match status" value="1"/>
</dbReference>
<keyword evidence="2 11" id="KW-0813">Transport</keyword>
<evidence type="ECO:0000256" key="3">
    <source>
        <dbReference type="ARBA" id="ARBA00022452"/>
    </source>
</evidence>